<reference evidence="1 2" key="1">
    <citation type="submission" date="2016-02" db="EMBL/GenBank/DDBJ databases">
        <authorList>
            <person name="Wen L."/>
            <person name="He K."/>
            <person name="Yang H."/>
        </authorList>
    </citation>
    <scope>NUCLEOTIDE SEQUENCE [LARGE SCALE GENOMIC DNA]</scope>
    <source>
        <strain evidence="1">ShG14-8</strain>
    </source>
</reference>
<comment type="caution">
    <text evidence="1">The sequence shown here is derived from an EMBL/GenBank/DDBJ whole genome shotgun (WGS) entry which is preliminary data.</text>
</comment>
<dbReference type="Proteomes" id="UP000070578">
    <property type="component" value="Unassembled WGS sequence"/>
</dbReference>
<dbReference type="InterPro" id="IPR035093">
    <property type="entry name" value="RelE/ParE_toxin_dom_sf"/>
</dbReference>
<dbReference type="EMBL" id="LSLI01000172">
    <property type="protein sequence ID" value="KXS30664.1"/>
    <property type="molecule type" value="Genomic_DNA"/>
</dbReference>
<evidence type="ECO:0000313" key="1">
    <source>
        <dbReference type="EMBL" id="KXS30664.1"/>
    </source>
</evidence>
<organism evidence="1 2">
    <name type="scientific">Candidatus Gallionella acididurans</name>
    <dbReference type="NCBI Taxonomy" id="1796491"/>
    <lineage>
        <taxon>Bacteria</taxon>
        <taxon>Pseudomonadati</taxon>
        <taxon>Pseudomonadota</taxon>
        <taxon>Betaproteobacteria</taxon>
        <taxon>Nitrosomonadales</taxon>
        <taxon>Gallionellaceae</taxon>
        <taxon>Gallionella</taxon>
    </lineage>
</organism>
<evidence type="ECO:0000313" key="2">
    <source>
        <dbReference type="Proteomes" id="UP000070578"/>
    </source>
</evidence>
<dbReference type="SUPFAM" id="SSF143011">
    <property type="entry name" value="RelE-like"/>
    <property type="match status" value="1"/>
</dbReference>
<sequence length="114" mass="13421">MEQYQLMTIKSIYKPPFSRFVKKAHKPLQLAIEDAVDEVCDNPEIGEAKVGDLAGIWVYKFKFNRQEYLIAYRPPTLEARRQGVDVELLIIDFYQVSSHENFYDELKRYLKSEG</sequence>
<dbReference type="PATRIC" id="fig|1796491.3.peg.3530"/>
<dbReference type="AlphaFoldDB" id="A0A139BNV8"/>
<dbReference type="Pfam" id="PF15781">
    <property type="entry name" value="ParE-like_toxin"/>
    <property type="match status" value="1"/>
</dbReference>
<name>A0A139BNV8_9PROT</name>
<gene>
    <name evidence="1" type="ORF">AWT59_3214</name>
</gene>
<protein>
    <recommendedName>
        <fullName evidence="3">Type II toxin-antitoxin system RelE/ParE family toxin</fullName>
    </recommendedName>
</protein>
<reference evidence="1 2" key="2">
    <citation type="submission" date="2016-03" db="EMBL/GenBank/DDBJ databases">
        <title>New uncultured bacterium of the family Gallionellaceae from acid mine drainage: description and reconstruction of genome based on metagenomic analysis of microbial community.</title>
        <authorList>
            <person name="Kadnikov V."/>
            <person name="Ivasenko D."/>
            <person name="Beletsky A."/>
            <person name="Mardanov A."/>
            <person name="Danilova E."/>
            <person name="Pimenov N."/>
            <person name="Karnachuk O."/>
            <person name="Ravin N."/>
        </authorList>
    </citation>
    <scope>NUCLEOTIDE SEQUENCE [LARGE SCALE GENOMIC DNA]</scope>
    <source>
        <strain evidence="1">ShG14-8</strain>
    </source>
</reference>
<accession>A0A139BNV8</accession>
<proteinExistence type="predicted"/>
<dbReference type="InterPro" id="IPR031552">
    <property type="entry name" value="ParE-like_toxin"/>
</dbReference>
<evidence type="ECO:0008006" key="3">
    <source>
        <dbReference type="Google" id="ProtNLM"/>
    </source>
</evidence>